<comment type="caution">
    <text evidence="2">The sequence shown here is derived from an EMBL/GenBank/DDBJ whole genome shotgun (WGS) entry which is preliminary data.</text>
</comment>
<dbReference type="STRING" id="60175.A0A1V6YEK5"/>
<dbReference type="AlphaFoldDB" id="A0A1V6YEK5"/>
<accession>A0A1V6YEK5</accession>
<keyword evidence="3" id="KW-1185">Reference proteome</keyword>
<feature type="region of interest" description="Disordered" evidence="1">
    <location>
        <begin position="18"/>
        <end position="40"/>
    </location>
</feature>
<evidence type="ECO:0000313" key="3">
    <source>
        <dbReference type="Proteomes" id="UP000191691"/>
    </source>
</evidence>
<reference evidence="3" key="1">
    <citation type="journal article" date="2017" name="Nat. Microbiol.">
        <title>Global analysis of biosynthetic gene clusters reveals vast potential of secondary metabolite production in Penicillium species.</title>
        <authorList>
            <person name="Nielsen J.C."/>
            <person name="Grijseels S."/>
            <person name="Prigent S."/>
            <person name="Ji B."/>
            <person name="Dainat J."/>
            <person name="Nielsen K.F."/>
            <person name="Frisvad J.C."/>
            <person name="Workman M."/>
            <person name="Nielsen J."/>
        </authorList>
    </citation>
    <scope>NUCLEOTIDE SEQUENCE [LARGE SCALE GENOMIC DNA]</scope>
    <source>
        <strain evidence="3">IBT 13039</strain>
    </source>
</reference>
<evidence type="ECO:0000256" key="1">
    <source>
        <dbReference type="SAM" id="MobiDB-lite"/>
    </source>
</evidence>
<protein>
    <submittedName>
        <fullName evidence="2">Uncharacterized protein</fullName>
    </submittedName>
</protein>
<organism evidence="2 3">
    <name type="scientific">Penicillium nalgiovense</name>
    <dbReference type="NCBI Taxonomy" id="60175"/>
    <lineage>
        <taxon>Eukaryota</taxon>
        <taxon>Fungi</taxon>
        <taxon>Dikarya</taxon>
        <taxon>Ascomycota</taxon>
        <taxon>Pezizomycotina</taxon>
        <taxon>Eurotiomycetes</taxon>
        <taxon>Eurotiomycetidae</taxon>
        <taxon>Eurotiales</taxon>
        <taxon>Aspergillaceae</taxon>
        <taxon>Penicillium</taxon>
    </lineage>
</organism>
<proteinExistence type="predicted"/>
<sequence length="115" mass="12526">MKNVHLVNKLTLVSLSTSRTSTEAPHGGTEQTQTNGSTISKMDIIFTKRPELAKPVNSLSQGGHVASIVWEELKKQACVPFDFVEVPCDVTSTSNNCIWKNGADQCCDKVDCSEL</sequence>
<evidence type="ECO:0000313" key="2">
    <source>
        <dbReference type="EMBL" id="OQE85753.1"/>
    </source>
</evidence>
<dbReference type="EMBL" id="MOOB01000023">
    <property type="protein sequence ID" value="OQE85753.1"/>
    <property type="molecule type" value="Genomic_DNA"/>
</dbReference>
<name>A0A1V6YEK5_PENNA</name>
<feature type="compositionally biased region" description="Polar residues" evidence="1">
    <location>
        <begin position="29"/>
        <end position="40"/>
    </location>
</feature>
<gene>
    <name evidence="2" type="ORF">PENNAL_c0023G10294</name>
</gene>
<dbReference type="Proteomes" id="UP000191691">
    <property type="component" value="Unassembled WGS sequence"/>
</dbReference>